<keyword evidence="2" id="KW-1185">Reference proteome</keyword>
<gene>
    <name evidence="1" type="ORF">ACFSOY_02520</name>
</gene>
<proteinExistence type="predicted"/>
<dbReference type="Proteomes" id="UP001597343">
    <property type="component" value="Unassembled WGS sequence"/>
</dbReference>
<sequence length="79" mass="9034">MNAWQRFWKPLTGRCPYCSEKLISTLSQTGFSSRYRVCPNHHYVEETVPAADTVLIYQQDGAAIDHPVFAMIEMDEPNA</sequence>
<reference evidence="2" key="1">
    <citation type="journal article" date="2019" name="Int. J. Syst. Evol. Microbiol.">
        <title>The Global Catalogue of Microorganisms (GCM) 10K type strain sequencing project: providing services to taxonomists for standard genome sequencing and annotation.</title>
        <authorList>
            <consortium name="The Broad Institute Genomics Platform"/>
            <consortium name="The Broad Institute Genome Sequencing Center for Infectious Disease"/>
            <person name="Wu L."/>
            <person name="Ma J."/>
        </authorList>
    </citation>
    <scope>NUCLEOTIDE SEQUENCE [LARGE SCALE GENOMIC DNA]</scope>
    <source>
        <strain evidence="2">CGMCC 1.13574</strain>
    </source>
</reference>
<comment type="caution">
    <text evidence="1">The sequence shown here is derived from an EMBL/GenBank/DDBJ whole genome shotgun (WGS) entry which is preliminary data.</text>
</comment>
<protein>
    <submittedName>
        <fullName evidence="1">Uncharacterized protein</fullName>
    </submittedName>
</protein>
<name>A0ABW4ZTP5_9BACL</name>
<organism evidence="1 2">
    <name type="scientific">Tumebacillus lipolyticus</name>
    <dbReference type="NCBI Taxonomy" id="1280370"/>
    <lineage>
        <taxon>Bacteria</taxon>
        <taxon>Bacillati</taxon>
        <taxon>Bacillota</taxon>
        <taxon>Bacilli</taxon>
        <taxon>Bacillales</taxon>
        <taxon>Alicyclobacillaceae</taxon>
        <taxon>Tumebacillus</taxon>
    </lineage>
</organism>
<dbReference type="RefSeq" id="WP_386043952.1">
    <property type="nucleotide sequence ID" value="NZ_JBHUIO010000002.1"/>
</dbReference>
<evidence type="ECO:0000313" key="1">
    <source>
        <dbReference type="EMBL" id="MFD2168894.1"/>
    </source>
</evidence>
<evidence type="ECO:0000313" key="2">
    <source>
        <dbReference type="Proteomes" id="UP001597343"/>
    </source>
</evidence>
<accession>A0ABW4ZTP5</accession>
<dbReference type="EMBL" id="JBHUIO010000002">
    <property type="protein sequence ID" value="MFD2168894.1"/>
    <property type="molecule type" value="Genomic_DNA"/>
</dbReference>